<evidence type="ECO:0000256" key="1">
    <source>
        <dbReference type="ARBA" id="ARBA00006422"/>
    </source>
</evidence>
<dbReference type="InterPro" id="IPR037117">
    <property type="entry name" value="Dihydroorotate_DH_ele_sf"/>
</dbReference>
<dbReference type="GO" id="GO:0016491">
    <property type="term" value="F:oxidoreductase activity"/>
    <property type="evidence" value="ECO:0007669"/>
    <property type="project" value="InterPro"/>
</dbReference>
<evidence type="ECO:0000256" key="4">
    <source>
        <dbReference type="ARBA" id="ARBA00022714"/>
    </source>
</evidence>
<evidence type="ECO:0000256" key="7">
    <source>
        <dbReference type="ARBA" id="ARBA00022982"/>
    </source>
</evidence>
<dbReference type="InterPro" id="IPR019480">
    <property type="entry name" value="Dihydroorotate_DH_Fe-S-bd"/>
</dbReference>
<feature type="binding site" evidence="12">
    <location>
        <position position="223"/>
    </location>
    <ligand>
        <name>[2Fe-2S] cluster</name>
        <dbReference type="ChEBI" id="CHEBI:190135"/>
    </ligand>
</feature>
<name>A0A6F8ZFS9_9FIRM</name>
<keyword evidence="2" id="KW-0813">Transport</keyword>
<dbReference type="GO" id="GO:0050660">
    <property type="term" value="F:flavin adenine dinucleotide binding"/>
    <property type="evidence" value="ECO:0007669"/>
    <property type="project" value="InterPro"/>
</dbReference>
<keyword evidence="9 12" id="KW-0411">Iron-sulfur</keyword>
<keyword evidence="15" id="KW-1185">Reference proteome</keyword>
<organism evidence="14 15">
    <name type="scientific">Candidatus Hydrogenisulfobacillus filiaventi</name>
    <dbReference type="NCBI Taxonomy" id="2707344"/>
    <lineage>
        <taxon>Bacteria</taxon>
        <taxon>Bacillati</taxon>
        <taxon>Bacillota</taxon>
        <taxon>Clostridia</taxon>
        <taxon>Eubacteriales</taxon>
        <taxon>Clostridiales Family XVII. Incertae Sedis</taxon>
        <taxon>Candidatus Hydrogenisulfobacillus</taxon>
    </lineage>
</organism>
<keyword evidence="7" id="KW-0249">Electron transport</keyword>
<sequence length="260" mass="26954">MSTRVQELEAPILERREPAAGHVELVVEAPALAAARPGQFAHVRTPGTLRRPISFSRLDPGSGTAGLLFRVVGSGTAWLAERQAGERLNLLGPLGRGFPEPPADRPWILVGGGVGIPPLYAQAQQAPAALRPAATAVLGARSRALLVMEEDFQALGLGAVVVTTDDGSAGEAGTVLGPLAAWLERNPGGVVYACGPTPMLRGVAELSQGRAEAYVALEQRMGCGVGACLACAVLAHGPQGPHYRRVCRDGPVFAAGELVW</sequence>
<dbReference type="GO" id="GO:0051537">
    <property type="term" value="F:2 iron, 2 sulfur cluster binding"/>
    <property type="evidence" value="ECO:0007669"/>
    <property type="project" value="UniProtKB-KW"/>
</dbReference>
<keyword evidence="3 11" id="KW-0285">Flavoprotein</keyword>
<gene>
    <name evidence="14" type="primary">pyrK</name>
    <name evidence="14" type="ORF">R50_0987</name>
</gene>
<evidence type="ECO:0000256" key="11">
    <source>
        <dbReference type="PIRSR" id="PIRSR006816-1"/>
    </source>
</evidence>
<evidence type="ECO:0000313" key="15">
    <source>
        <dbReference type="Proteomes" id="UP000503399"/>
    </source>
</evidence>
<keyword evidence="8 12" id="KW-0408">Iron</keyword>
<keyword evidence="5 12" id="KW-0479">Metal-binding</keyword>
<comment type="cofactor">
    <cofactor evidence="11">
        <name>FAD</name>
        <dbReference type="ChEBI" id="CHEBI:57692"/>
    </cofactor>
    <text evidence="11">Binds 1 FAD per subunit.</text>
</comment>
<feature type="binding site" evidence="11">
    <location>
        <begin position="75"/>
        <end position="76"/>
    </location>
    <ligand>
        <name>FAD</name>
        <dbReference type="ChEBI" id="CHEBI:57692"/>
    </ligand>
</feature>
<dbReference type="GO" id="GO:0046872">
    <property type="term" value="F:metal ion binding"/>
    <property type="evidence" value="ECO:0007669"/>
    <property type="project" value="UniProtKB-KW"/>
</dbReference>
<dbReference type="InterPro" id="IPR017938">
    <property type="entry name" value="Riboflavin_synthase-like_b-brl"/>
</dbReference>
<dbReference type="InterPro" id="IPR039261">
    <property type="entry name" value="FNR_nucleotide-bd"/>
</dbReference>
<dbReference type="CDD" id="cd06218">
    <property type="entry name" value="DHOD_e_trans"/>
    <property type="match status" value="1"/>
</dbReference>
<dbReference type="KEGG" id="hfv:R50_0987"/>
<dbReference type="PRINTS" id="PR00410">
    <property type="entry name" value="PHEHYDRXLASE"/>
</dbReference>
<accession>A0A6F8ZFS9</accession>
<proteinExistence type="inferred from homology"/>
<dbReference type="SUPFAM" id="SSF52343">
    <property type="entry name" value="Ferredoxin reductase-like, C-terminal NADP-linked domain"/>
    <property type="match status" value="1"/>
</dbReference>
<dbReference type="InterPro" id="IPR001433">
    <property type="entry name" value="OxRdtase_FAD/NAD-bd"/>
</dbReference>
<dbReference type="Pfam" id="PF00175">
    <property type="entry name" value="NAD_binding_1"/>
    <property type="match status" value="1"/>
</dbReference>
<feature type="binding site" evidence="11">
    <location>
        <begin position="51"/>
        <end position="54"/>
    </location>
    <ligand>
        <name>FAD</name>
        <dbReference type="ChEBI" id="CHEBI:57692"/>
    </ligand>
</feature>
<protein>
    <submittedName>
        <fullName evidence="14">Dihydroorotate dehydrogenase B (NAD(+)), electron transfer subunit</fullName>
    </submittedName>
</protein>
<reference evidence="14 15" key="1">
    <citation type="submission" date="2020-02" db="EMBL/GenBank/DDBJ databases">
        <authorList>
            <person name="Hogendoorn C."/>
        </authorList>
    </citation>
    <scope>NUCLEOTIDE SEQUENCE [LARGE SCALE GENOMIC DNA]</scope>
    <source>
        <strain evidence="14">R501</strain>
    </source>
</reference>
<evidence type="ECO:0000256" key="8">
    <source>
        <dbReference type="ARBA" id="ARBA00023004"/>
    </source>
</evidence>
<dbReference type="InterPro" id="IPR017927">
    <property type="entry name" value="FAD-bd_FR_type"/>
</dbReference>
<evidence type="ECO:0000313" key="14">
    <source>
        <dbReference type="EMBL" id="CAB1128493.1"/>
    </source>
</evidence>
<comment type="cofactor">
    <cofactor evidence="12">
        <name>[2Fe-2S] cluster</name>
        <dbReference type="ChEBI" id="CHEBI:190135"/>
    </cofactor>
    <text evidence="12">Binds 1 [2Fe-2S] cluster per subunit.</text>
</comment>
<evidence type="ECO:0000256" key="10">
    <source>
        <dbReference type="ARBA" id="ARBA00034078"/>
    </source>
</evidence>
<feature type="binding site" evidence="11">
    <location>
        <begin position="68"/>
        <end position="70"/>
    </location>
    <ligand>
        <name>FAD</name>
        <dbReference type="ChEBI" id="CHEBI:57692"/>
    </ligand>
</feature>
<dbReference type="PROSITE" id="PS51384">
    <property type="entry name" value="FAD_FR"/>
    <property type="match status" value="1"/>
</dbReference>
<feature type="domain" description="FAD-binding FR-type" evidence="13">
    <location>
        <begin position="5"/>
        <end position="100"/>
    </location>
</feature>
<comment type="cofactor">
    <cofactor evidence="10">
        <name>[2Fe-2S] cluster</name>
        <dbReference type="ChEBI" id="CHEBI:190135"/>
    </cofactor>
</comment>
<keyword evidence="6 11" id="KW-0274">FAD</keyword>
<evidence type="ECO:0000256" key="2">
    <source>
        <dbReference type="ARBA" id="ARBA00022448"/>
    </source>
</evidence>
<evidence type="ECO:0000256" key="6">
    <source>
        <dbReference type="ARBA" id="ARBA00022827"/>
    </source>
</evidence>
<dbReference type="PIRSF" id="PIRSF006816">
    <property type="entry name" value="Cyc3_hyd_g"/>
    <property type="match status" value="1"/>
</dbReference>
<evidence type="ECO:0000256" key="3">
    <source>
        <dbReference type="ARBA" id="ARBA00022630"/>
    </source>
</evidence>
<dbReference type="Gene3D" id="3.40.50.80">
    <property type="entry name" value="Nucleotide-binding domain of ferredoxin-NADP reductase (FNR) module"/>
    <property type="match status" value="1"/>
</dbReference>
<dbReference type="InterPro" id="IPR012165">
    <property type="entry name" value="Cyt_c3_hydrogenase_gsu"/>
</dbReference>
<dbReference type="Proteomes" id="UP000503399">
    <property type="component" value="Chromosome"/>
</dbReference>
<dbReference type="EMBL" id="LR778114">
    <property type="protein sequence ID" value="CAB1128493.1"/>
    <property type="molecule type" value="Genomic_DNA"/>
</dbReference>
<dbReference type="PANTHER" id="PTHR43513:SF3">
    <property type="entry name" value="DIHYDROOROTATE DEHYDROGENASE B (NAD(+)), ELECTRON TRANSFER SUBUNIT-RELATED"/>
    <property type="match status" value="1"/>
</dbReference>
<keyword evidence="4 12" id="KW-0001">2Fe-2S</keyword>
<evidence type="ECO:0000256" key="12">
    <source>
        <dbReference type="PIRSR" id="PIRSR006816-2"/>
    </source>
</evidence>
<dbReference type="SUPFAM" id="SSF63380">
    <property type="entry name" value="Riboflavin synthase domain-like"/>
    <property type="match status" value="1"/>
</dbReference>
<feature type="binding site" evidence="12">
    <location>
        <position position="228"/>
    </location>
    <ligand>
        <name>[2Fe-2S] cluster</name>
        <dbReference type="ChEBI" id="CHEBI:190135"/>
    </ligand>
</feature>
<dbReference type="Gene3D" id="2.40.30.10">
    <property type="entry name" value="Translation factors"/>
    <property type="match status" value="1"/>
</dbReference>
<feature type="binding site" evidence="12">
    <location>
        <position position="231"/>
    </location>
    <ligand>
        <name>[2Fe-2S] cluster</name>
        <dbReference type="ChEBI" id="CHEBI:190135"/>
    </ligand>
</feature>
<dbReference type="InterPro" id="IPR050353">
    <property type="entry name" value="PyrK_electron_transfer"/>
</dbReference>
<comment type="similarity">
    <text evidence="1">Belongs to the PyrK family.</text>
</comment>
<evidence type="ECO:0000256" key="5">
    <source>
        <dbReference type="ARBA" id="ARBA00022723"/>
    </source>
</evidence>
<dbReference type="Pfam" id="PF10418">
    <property type="entry name" value="DHODB_Fe-S_bind"/>
    <property type="match status" value="1"/>
</dbReference>
<dbReference type="GO" id="GO:0006221">
    <property type="term" value="P:pyrimidine nucleotide biosynthetic process"/>
    <property type="evidence" value="ECO:0007669"/>
    <property type="project" value="InterPro"/>
</dbReference>
<feature type="binding site" evidence="12">
    <location>
        <position position="247"/>
    </location>
    <ligand>
        <name>[2Fe-2S] cluster</name>
        <dbReference type="ChEBI" id="CHEBI:190135"/>
    </ligand>
</feature>
<dbReference type="Gene3D" id="2.10.240.10">
    <property type="entry name" value="Dihydroorotate dehydrogenase, electron transfer subunit"/>
    <property type="match status" value="1"/>
</dbReference>
<evidence type="ECO:0000259" key="13">
    <source>
        <dbReference type="PROSITE" id="PS51384"/>
    </source>
</evidence>
<dbReference type="AlphaFoldDB" id="A0A6F8ZFS9"/>
<dbReference type="PANTHER" id="PTHR43513">
    <property type="entry name" value="DIHYDROOROTATE DEHYDROGENASE B (NAD(+)), ELECTRON TRANSFER SUBUNIT"/>
    <property type="match status" value="1"/>
</dbReference>
<evidence type="ECO:0000256" key="9">
    <source>
        <dbReference type="ARBA" id="ARBA00023014"/>
    </source>
</evidence>